<protein>
    <submittedName>
        <fullName evidence="2">Uncharacterized protein</fullName>
    </submittedName>
</protein>
<keyword evidence="3" id="KW-1185">Reference proteome</keyword>
<gene>
    <name evidence="2" type="ORF">BDY17DRAFT_327237</name>
</gene>
<sequence length="326" mass="36485">MSCEDSADSRRVNTGNQLPSICTLIPTIKKCQQCDKLVHSAHLIESLQFPSMCAECFSIHSNEAFARPTHHHIMPLRPALSYTPLLLDMTDRLPSMHRTESTSTFSNLSQVSPLEMIDPYRDISLPLSTRNTPEDHDVPDAVHPHEDSDDERLPVHGKKIAEKIARRHQAKALQNSEDLLLYLANYKGRTAQSSGNGRGCGLRYKKEEIMRVVNCFAAHFLNKGLTETLEASRDASEWFEELAAELEPAMRSGDPMAGTLLEGASLNKRTPGCRRCKDEYGVVSPCTECRDKRLTAAMERNTKALTRKARKPTGVTKTRRPTGCRL</sequence>
<organism evidence="2 3">
    <name type="scientific">Neohortaea acidophila</name>
    <dbReference type="NCBI Taxonomy" id="245834"/>
    <lineage>
        <taxon>Eukaryota</taxon>
        <taxon>Fungi</taxon>
        <taxon>Dikarya</taxon>
        <taxon>Ascomycota</taxon>
        <taxon>Pezizomycotina</taxon>
        <taxon>Dothideomycetes</taxon>
        <taxon>Dothideomycetidae</taxon>
        <taxon>Mycosphaerellales</taxon>
        <taxon>Teratosphaeriaceae</taxon>
        <taxon>Neohortaea</taxon>
    </lineage>
</organism>
<feature type="compositionally biased region" description="Basic and acidic residues" evidence="1">
    <location>
        <begin position="132"/>
        <end position="152"/>
    </location>
</feature>
<name>A0A6A6PJU5_9PEZI</name>
<dbReference type="EMBL" id="MU001640">
    <property type="protein sequence ID" value="KAF2480272.1"/>
    <property type="molecule type" value="Genomic_DNA"/>
</dbReference>
<evidence type="ECO:0000256" key="1">
    <source>
        <dbReference type="SAM" id="MobiDB-lite"/>
    </source>
</evidence>
<evidence type="ECO:0000313" key="3">
    <source>
        <dbReference type="Proteomes" id="UP000799767"/>
    </source>
</evidence>
<accession>A0A6A6PJU5</accession>
<proteinExistence type="predicted"/>
<evidence type="ECO:0000313" key="2">
    <source>
        <dbReference type="EMBL" id="KAF2480272.1"/>
    </source>
</evidence>
<dbReference type="Proteomes" id="UP000799767">
    <property type="component" value="Unassembled WGS sequence"/>
</dbReference>
<reference evidence="2" key="1">
    <citation type="journal article" date="2020" name="Stud. Mycol.">
        <title>101 Dothideomycetes genomes: a test case for predicting lifestyles and emergence of pathogens.</title>
        <authorList>
            <person name="Haridas S."/>
            <person name="Albert R."/>
            <person name="Binder M."/>
            <person name="Bloem J."/>
            <person name="Labutti K."/>
            <person name="Salamov A."/>
            <person name="Andreopoulos B."/>
            <person name="Baker S."/>
            <person name="Barry K."/>
            <person name="Bills G."/>
            <person name="Bluhm B."/>
            <person name="Cannon C."/>
            <person name="Castanera R."/>
            <person name="Culley D."/>
            <person name="Daum C."/>
            <person name="Ezra D."/>
            <person name="Gonzalez J."/>
            <person name="Henrissat B."/>
            <person name="Kuo A."/>
            <person name="Liang C."/>
            <person name="Lipzen A."/>
            <person name="Lutzoni F."/>
            <person name="Magnuson J."/>
            <person name="Mondo S."/>
            <person name="Nolan M."/>
            <person name="Ohm R."/>
            <person name="Pangilinan J."/>
            <person name="Park H.-J."/>
            <person name="Ramirez L."/>
            <person name="Alfaro M."/>
            <person name="Sun H."/>
            <person name="Tritt A."/>
            <person name="Yoshinaga Y."/>
            <person name="Zwiers L.-H."/>
            <person name="Turgeon B."/>
            <person name="Goodwin S."/>
            <person name="Spatafora J."/>
            <person name="Crous P."/>
            <person name="Grigoriev I."/>
        </authorList>
    </citation>
    <scope>NUCLEOTIDE SEQUENCE</scope>
    <source>
        <strain evidence="2">CBS 113389</strain>
    </source>
</reference>
<dbReference type="GeneID" id="54478646"/>
<dbReference type="RefSeq" id="XP_033586842.1">
    <property type="nucleotide sequence ID" value="XM_033737644.1"/>
</dbReference>
<feature type="region of interest" description="Disordered" evidence="1">
    <location>
        <begin position="128"/>
        <end position="152"/>
    </location>
</feature>
<dbReference type="AlphaFoldDB" id="A0A6A6PJU5"/>